<keyword evidence="2" id="KW-1185">Reference proteome</keyword>
<accession>A0ABV7SW03</accession>
<evidence type="ECO:0000313" key="1">
    <source>
        <dbReference type="EMBL" id="MFC3581071.1"/>
    </source>
</evidence>
<name>A0ABV7SW03_9SPHN</name>
<organism evidence="1 2">
    <name type="scientific">Sphingomonas hylomeconis</name>
    <dbReference type="NCBI Taxonomy" id="1395958"/>
    <lineage>
        <taxon>Bacteria</taxon>
        <taxon>Pseudomonadati</taxon>
        <taxon>Pseudomonadota</taxon>
        <taxon>Alphaproteobacteria</taxon>
        <taxon>Sphingomonadales</taxon>
        <taxon>Sphingomonadaceae</taxon>
        <taxon>Sphingomonas</taxon>
    </lineage>
</organism>
<sequence length="53" mass="5803">MGEIALNGINNTISQISHLSLMNERPIMEQRYSEPGVCKWAKAAEHASECVGS</sequence>
<evidence type="ECO:0000313" key="2">
    <source>
        <dbReference type="Proteomes" id="UP001595713"/>
    </source>
</evidence>
<dbReference type="Proteomes" id="UP001595713">
    <property type="component" value="Unassembled WGS sequence"/>
</dbReference>
<gene>
    <name evidence="1" type="ORF">ACFONA_12945</name>
</gene>
<proteinExistence type="predicted"/>
<protein>
    <submittedName>
        <fullName evidence="1">Uncharacterized protein</fullName>
    </submittedName>
</protein>
<comment type="caution">
    <text evidence="1">The sequence shown here is derived from an EMBL/GenBank/DDBJ whole genome shotgun (WGS) entry which is preliminary data.</text>
</comment>
<reference evidence="2" key="1">
    <citation type="journal article" date="2019" name="Int. J. Syst. Evol. Microbiol.">
        <title>The Global Catalogue of Microorganisms (GCM) 10K type strain sequencing project: providing services to taxonomists for standard genome sequencing and annotation.</title>
        <authorList>
            <consortium name="The Broad Institute Genomics Platform"/>
            <consortium name="The Broad Institute Genome Sequencing Center for Infectious Disease"/>
            <person name="Wu L."/>
            <person name="Ma J."/>
        </authorList>
    </citation>
    <scope>NUCLEOTIDE SEQUENCE [LARGE SCALE GENOMIC DNA]</scope>
    <source>
        <strain evidence="2">KCTC 42739</strain>
    </source>
</reference>
<dbReference type="EMBL" id="JBHRXP010000007">
    <property type="protein sequence ID" value="MFC3581071.1"/>
    <property type="molecule type" value="Genomic_DNA"/>
</dbReference>
<dbReference type="RefSeq" id="WP_261295880.1">
    <property type="nucleotide sequence ID" value="NZ_JANQBK010000021.1"/>
</dbReference>